<evidence type="ECO:0000313" key="8">
    <source>
        <dbReference type="Proteomes" id="UP000188937"/>
    </source>
</evidence>
<dbReference type="Pfam" id="PF04932">
    <property type="entry name" value="Wzy_C"/>
    <property type="match status" value="1"/>
</dbReference>
<feature type="transmembrane region" description="Helical" evidence="5">
    <location>
        <begin position="325"/>
        <end position="349"/>
    </location>
</feature>
<sequence>MSSRSDALVTNMLASPRVLIRLWREDRRALLHELMLFFIGSGFILPNEPVWSDVFYIGIIPLFICAACKKDFDLRWTSAPAPLLAGAGVILSFCISTLANVTATSQIGAAAFWMWNIICTSIFVFLLADGFANRSDYRNRLVTLMITAGMINILIALILRLGFRSLEWQGDIMRMQGWGLTRHPILGAVIMGSVLLMALSRALSRHQWQYWGAACAALLFILLTGSRGPLVGILVAVPVLAGMRHPKIILMALPVLAVIMVIGLRADVGVFHLIQEQIGRGDSHRFRLWALAWRDIWHMPVFGHGPAWKFNTPDEPFPHNLLLSTWLYAGAVGVAALLIYLTVVCKSLFMSFEKSARPLSVAILLHTLVSAMTDFAQLVKGPAPMWYMFWLTTLFVAQISPRSPGEPEIKAPPSPPV</sequence>
<dbReference type="InterPro" id="IPR051533">
    <property type="entry name" value="WaaL-like"/>
</dbReference>
<evidence type="ECO:0000256" key="4">
    <source>
        <dbReference type="ARBA" id="ARBA00023136"/>
    </source>
</evidence>
<comment type="subcellular location">
    <subcellularLocation>
        <location evidence="1">Membrane</location>
        <topology evidence="1">Multi-pass membrane protein</topology>
    </subcellularLocation>
</comment>
<feature type="transmembrane region" description="Helical" evidence="5">
    <location>
        <begin position="141"/>
        <end position="163"/>
    </location>
</feature>
<dbReference type="GO" id="GO:0016020">
    <property type="term" value="C:membrane"/>
    <property type="evidence" value="ECO:0007669"/>
    <property type="project" value="UniProtKB-SubCell"/>
</dbReference>
<dbReference type="OrthoDB" id="7271105at2"/>
<feature type="transmembrane region" description="Helical" evidence="5">
    <location>
        <begin position="248"/>
        <end position="274"/>
    </location>
</feature>
<keyword evidence="3 5" id="KW-1133">Transmembrane helix</keyword>
<evidence type="ECO:0000256" key="1">
    <source>
        <dbReference type="ARBA" id="ARBA00004141"/>
    </source>
</evidence>
<evidence type="ECO:0000259" key="6">
    <source>
        <dbReference type="Pfam" id="PF04932"/>
    </source>
</evidence>
<feature type="transmembrane region" description="Helical" evidence="5">
    <location>
        <begin position="29"/>
        <end position="45"/>
    </location>
</feature>
<organism evidence="7 8">
    <name type="scientific">Acetobacter aceti</name>
    <dbReference type="NCBI Taxonomy" id="435"/>
    <lineage>
        <taxon>Bacteria</taxon>
        <taxon>Pseudomonadati</taxon>
        <taxon>Pseudomonadota</taxon>
        <taxon>Alphaproteobacteria</taxon>
        <taxon>Acetobacterales</taxon>
        <taxon>Acetobacteraceae</taxon>
        <taxon>Acetobacter</taxon>
        <taxon>Acetobacter subgen. Acetobacter</taxon>
    </lineage>
</organism>
<dbReference type="PANTHER" id="PTHR37422">
    <property type="entry name" value="TEICHURONIC ACID BIOSYNTHESIS PROTEIN TUAE"/>
    <property type="match status" value="1"/>
</dbReference>
<evidence type="ECO:0000256" key="2">
    <source>
        <dbReference type="ARBA" id="ARBA00022692"/>
    </source>
</evidence>
<feature type="transmembrane region" description="Helical" evidence="5">
    <location>
        <begin position="210"/>
        <end position="236"/>
    </location>
</feature>
<feature type="transmembrane region" description="Helical" evidence="5">
    <location>
        <begin position="107"/>
        <end position="129"/>
    </location>
</feature>
<dbReference type="Proteomes" id="UP000188937">
    <property type="component" value="Chromosome"/>
</dbReference>
<dbReference type="AlphaFoldDB" id="A0A1U9KK38"/>
<keyword evidence="2 5" id="KW-0812">Transmembrane</keyword>
<dbReference type="InterPro" id="IPR007016">
    <property type="entry name" value="O-antigen_ligase-rel_domated"/>
</dbReference>
<dbReference type="EMBL" id="CP014692">
    <property type="protein sequence ID" value="AQS86106.1"/>
    <property type="molecule type" value="Genomic_DNA"/>
</dbReference>
<gene>
    <name evidence="7" type="ORF">A0U92_16620</name>
</gene>
<reference evidence="7 8" key="1">
    <citation type="submission" date="2016-03" db="EMBL/GenBank/DDBJ databases">
        <title>Acetic acid bacteria sequencing.</title>
        <authorList>
            <person name="Brandt J."/>
            <person name="Jakob F."/>
            <person name="Vogel R.F."/>
        </authorList>
    </citation>
    <scope>NUCLEOTIDE SEQUENCE [LARGE SCALE GENOMIC DNA]</scope>
    <source>
        <strain evidence="7 8">TMW2.1153</strain>
    </source>
</reference>
<feature type="transmembrane region" description="Helical" evidence="5">
    <location>
        <begin position="81"/>
        <end position="101"/>
    </location>
</feature>
<protein>
    <submittedName>
        <fullName evidence="7">Toluene tolerance protein</fullName>
    </submittedName>
</protein>
<evidence type="ECO:0000256" key="5">
    <source>
        <dbReference type="SAM" id="Phobius"/>
    </source>
</evidence>
<evidence type="ECO:0000256" key="3">
    <source>
        <dbReference type="ARBA" id="ARBA00022989"/>
    </source>
</evidence>
<dbReference type="PANTHER" id="PTHR37422:SF13">
    <property type="entry name" value="LIPOPOLYSACCHARIDE BIOSYNTHESIS PROTEIN PA4999-RELATED"/>
    <property type="match status" value="1"/>
</dbReference>
<dbReference type="STRING" id="435.A0U92_16620"/>
<name>A0A1U9KK38_ACEAC</name>
<keyword evidence="4 5" id="KW-0472">Membrane</keyword>
<dbReference type="RefSeq" id="WP_077814110.1">
    <property type="nucleotide sequence ID" value="NZ_CP014692.1"/>
</dbReference>
<feature type="transmembrane region" description="Helical" evidence="5">
    <location>
        <begin position="183"/>
        <end position="203"/>
    </location>
</feature>
<proteinExistence type="predicted"/>
<accession>A0A1U9KK38</accession>
<dbReference type="KEGG" id="aace:A0U92_16620"/>
<feature type="domain" description="O-antigen ligase-related" evidence="6">
    <location>
        <begin position="215"/>
        <end position="337"/>
    </location>
</feature>
<keyword evidence="8" id="KW-1185">Reference proteome</keyword>
<evidence type="ECO:0000313" key="7">
    <source>
        <dbReference type="EMBL" id="AQS86106.1"/>
    </source>
</evidence>